<dbReference type="InterPro" id="IPR050245">
    <property type="entry name" value="PrsA_foldase"/>
</dbReference>
<keyword evidence="4" id="KW-1185">Reference proteome</keyword>
<dbReference type="InterPro" id="IPR000297">
    <property type="entry name" value="PPIase_PpiC"/>
</dbReference>
<gene>
    <name evidence="3" type="primary">cbf2</name>
    <name evidence="3" type="ORF">CLPU_12c00040</name>
</gene>
<dbReference type="GO" id="GO:0003755">
    <property type="term" value="F:peptidyl-prolyl cis-trans isomerase activity"/>
    <property type="evidence" value="ECO:0007669"/>
    <property type="project" value="UniProtKB-KW"/>
</dbReference>
<dbReference type="InterPro" id="IPR046357">
    <property type="entry name" value="PPIase_dom_sf"/>
</dbReference>
<sequence length="250" mass="28651">MSENKVLAVVNGKEITEQDVQTLLTNLGEQVAMQIQSQPDGKNRLVHELINQELMYLNAIDNSLDKDEYFVSELEKTKKNLLIQYSVNKLIGDVSATDEDVVKYYDENKEKFKQPETIRASHILVKDEEEAKNIISKLNEGLSFEEVAKEKSECPSKDRGGDLGYFARGSMVPEFEEAAFKLEKDEISEPVKTQFGYHIIKLNDRKEAGISPLEEVKQQITQQVTNLKQQDKYLSKTNELKDKYKVEINL</sequence>
<dbReference type="Gene3D" id="1.10.8.1040">
    <property type="match status" value="1"/>
</dbReference>
<dbReference type="Pfam" id="PF13145">
    <property type="entry name" value="Rotamase_2"/>
    <property type="match status" value="1"/>
</dbReference>
<feature type="domain" description="PpiC" evidence="2">
    <location>
        <begin position="115"/>
        <end position="204"/>
    </location>
</feature>
<dbReference type="RefSeq" id="WP_050355862.1">
    <property type="nucleotide sequence ID" value="NZ_LGSS01000012.1"/>
</dbReference>
<dbReference type="PANTHER" id="PTHR47245">
    <property type="entry name" value="PEPTIDYLPROLYL ISOMERASE"/>
    <property type="match status" value="1"/>
</dbReference>
<dbReference type="InterPro" id="IPR023058">
    <property type="entry name" value="PPIase_PpiC_CS"/>
</dbReference>
<dbReference type="AlphaFoldDB" id="A0A0L0W8F4"/>
<evidence type="ECO:0000313" key="4">
    <source>
        <dbReference type="Proteomes" id="UP000037267"/>
    </source>
</evidence>
<dbReference type="PROSITE" id="PS01096">
    <property type="entry name" value="PPIC_PPIASE_1"/>
    <property type="match status" value="1"/>
</dbReference>
<name>A0A0L0W8F4_GOTPU</name>
<evidence type="ECO:0000259" key="2">
    <source>
        <dbReference type="PROSITE" id="PS50198"/>
    </source>
</evidence>
<organism evidence="3 4">
    <name type="scientific">Gottschalkia purinilytica</name>
    <name type="common">Clostridium purinilyticum</name>
    <dbReference type="NCBI Taxonomy" id="1503"/>
    <lineage>
        <taxon>Bacteria</taxon>
        <taxon>Bacillati</taxon>
        <taxon>Bacillota</taxon>
        <taxon>Tissierellia</taxon>
        <taxon>Tissierellales</taxon>
        <taxon>Gottschalkiaceae</taxon>
        <taxon>Gottschalkia</taxon>
    </lineage>
</organism>
<dbReference type="Proteomes" id="UP000037267">
    <property type="component" value="Unassembled WGS sequence"/>
</dbReference>
<proteinExistence type="predicted"/>
<accession>A0A0L0W8F4</accession>
<dbReference type="SUPFAM" id="SSF54534">
    <property type="entry name" value="FKBP-like"/>
    <property type="match status" value="1"/>
</dbReference>
<dbReference type="EMBL" id="LGSS01000012">
    <property type="protein sequence ID" value="KNF07731.1"/>
    <property type="molecule type" value="Genomic_DNA"/>
</dbReference>
<dbReference type="InterPro" id="IPR027304">
    <property type="entry name" value="Trigger_fact/SurA_dom_sf"/>
</dbReference>
<dbReference type="OrthoDB" id="14196at2"/>
<dbReference type="PROSITE" id="PS50198">
    <property type="entry name" value="PPIC_PPIASE_2"/>
    <property type="match status" value="1"/>
</dbReference>
<keyword evidence="1 3" id="KW-0413">Isomerase</keyword>
<evidence type="ECO:0000313" key="3">
    <source>
        <dbReference type="EMBL" id="KNF07731.1"/>
    </source>
</evidence>
<protein>
    <submittedName>
        <fullName evidence="3">Putative peptidyl-prolyl cis-trans isomerase Cbf2</fullName>
        <ecNumber evidence="3">5.2.1.8</ecNumber>
    </submittedName>
</protein>
<dbReference type="STRING" id="1503.CLPU_12c00040"/>
<dbReference type="Gene3D" id="3.10.50.40">
    <property type="match status" value="1"/>
</dbReference>
<dbReference type="PANTHER" id="PTHR47245:SF2">
    <property type="entry name" value="PEPTIDYL-PROLYL CIS-TRANS ISOMERASE HP_0175-RELATED"/>
    <property type="match status" value="1"/>
</dbReference>
<comment type="caution">
    <text evidence="3">The sequence shown here is derived from an EMBL/GenBank/DDBJ whole genome shotgun (WGS) entry which is preliminary data.</text>
</comment>
<keyword evidence="1" id="KW-0697">Rotamase</keyword>
<dbReference type="EC" id="5.2.1.8" evidence="3"/>
<reference evidence="4" key="1">
    <citation type="submission" date="2015-07" db="EMBL/GenBank/DDBJ databases">
        <title>Draft genome sequence of the purine-degrading Gottschalkia purinilyticum DSM 1384 (formerly Clostridium purinilyticum).</title>
        <authorList>
            <person name="Poehlein A."/>
            <person name="Schiel-Bengelsdorf B."/>
            <person name="Bengelsdorf F.R."/>
            <person name="Daniel R."/>
            <person name="Duerre P."/>
        </authorList>
    </citation>
    <scope>NUCLEOTIDE SEQUENCE [LARGE SCALE GENOMIC DNA]</scope>
    <source>
        <strain evidence="4">DSM 1384</strain>
    </source>
</reference>
<dbReference type="SUPFAM" id="SSF109998">
    <property type="entry name" value="Triger factor/SurA peptide-binding domain-like"/>
    <property type="match status" value="1"/>
</dbReference>
<evidence type="ECO:0000256" key="1">
    <source>
        <dbReference type="PROSITE-ProRule" id="PRU00278"/>
    </source>
</evidence>